<dbReference type="PANTHER" id="PTHR12599">
    <property type="entry name" value="PTERIN-4-ALPHA-CARBINOLAMINE DEHYDRATASE"/>
    <property type="match status" value="1"/>
</dbReference>
<dbReference type="OrthoDB" id="9800108at2"/>
<name>A0A5C5YT28_9BACT</name>
<evidence type="ECO:0000256" key="1">
    <source>
        <dbReference type="ARBA" id="ARBA00001554"/>
    </source>
</evidence>
<dbReference type="InterPro" id="IPR036428">
    <property type="entry name" value="PCD_sf"/>
</dbReference>
<comment type="similarity">
    <text evidence="2">Belongs to the pterin-4-alpha-carbinolamine dehydratase family.</text>
</comment>
<evidence type="ECO:0000256" key="3">
    <source>
        <dbReference type="ARBA" id="ARBA00013252"/>
    </source>
</evidence>
<dbReference type="GO" id="GO:0006729">
    <property type="term" value="P:tetrahydrobiopterin biosynthetic process"/>
    <property type="evidence" value="ECO:0007669"/>
    <property type="project" value="InterPro"/>
</dbReference>
<dbReference type="EMBL" id="SJPO01000002">
    <property type="protein sequence ID" value="TWT78115.1"/>
    <property type="molecule type" value="Genomic_DNA"/>
</dbReference>
<dbReference type="PANTHER" id="PTHR12599:SF0">
    <property type="entry name" value="PTERIN-4-ALPHA-CARBINOLAMINE DEHYDRATASE"/>
    <property type="match status" value="1"/>
</dbReference>
<dbReference type="InterPro" id="IPR001533">
    <property type="entry name" value="Pterin_deHydtase"/>
</dbReference>
<sequence>MPVQSCDTLAKKKCLPCEGGVDPISPEQAAEQLEEFPGWRITHEGKRIRKEWVVKNFTAGMKFFEACAQVAEADGHHPDLHLEGYRNVAVELWTHAIGGLSENDFILAAKIDQLPIDLK</sequence>
<dbReference type="Pfam" id="PF01329">
    <property type="entry name" value="Pterin_4a"/>
    <property type="match status" value="1"/>
</dbReference>
<gene>
    <name evidence="5" type="ORF">Pla123a_09040</name>
</gene>
<dbReference type="EC" id="4.2.1.96" evidence="3"/>
<keyword evidence="6" id="KW-1185">Reference proteome</keyword>
<evidence type="ECO:0000256" key="4">
    <source>
        <dbReference type="ARBA" id="ARBA00023239"/>
    </source>
</evidence>
<reference evidence="5 6" key="1">
    <citation type="submission" date="2019-02" db="EMBL/GenBank/DDBJ databases">
        <title>Deep-cultivation of Planctomycetes and their phenomic and genomic characterization uncovers novel biology.</title>
        <authorList>
            <person name="Wiegand S."/>
            <person name="Jogler M."/>
            <person name="Boedeker C."/>
            <person name="Pinto D."/>
            <person name="Vollmers J."/>
            <person name="Rivas-Marin E."/>
            <person name="Kohn T."/>
            <person name="Peeters S.H."/>
            <person name="Heuer A."/>
            <person name="Rast P."/>
            <person name="Oberbeckmann S."/>
            <person name="Bunk B."/>
            <person name="Jeske O."/>
            <person name="Meyerdierks A."/>
            <person name="Storesund J.E."/>
            <person name="Kallscheuer N."/>
            <person name="Luecker S."/>
            <person name="Lage O.M."/>
            <person name="Pohl T."/>
            <person name="Merkel B.J."/>
            <person name="Hornburger P."/>
            <person name="Mueller R.-W."/>
            <person name="Bruemmer F."/>
            <person name="Labrenz M."/>
            <person name="Spormann A.M."/>
            <person name="Op Den Camp H."/>
            <person name="Overmann J."/>
            <person name="Amann R."/>
            <person name="Jetten M.S.M."/>
            <person name="Mascher T."/>
            <person name="Medema M.H."/>
            <person name="Devos D.P."/>
            <person name="Kaster A.-K."/>
            <person name="Ovreas L."/>
            <person name="Rohde M."/>
            <person name="Galperin M.Y."/>
            <person name="Jogler C."/>
        </authorList>
    </citation>
    <scope>NUCLEOTIDE SEQUENCE [LARGE SCALE GENOMIC DNA]</scope>
    <source>
        <strain evidence="5 6">Pla123a</strain>
    </source>
</reference>
<evidence type="ECO:0000313" key="6">
    <source>
        <dbReference type="Proteomes" id="UP000318478"/>
    </source>
</evidence>
<evidence type="ECO:0000313" key="5">
    <source>
        <dbReference type="EMBL" id="TWT78115.1"/>
    </source>
</evidence>
<dbReference type="AlphaFoldDB" id="A0A5C5YT28"/>
<accession>A0A5C5YT28</accession>
<dbReference type="Gene3D" id="3.30.1360.20">
    <property type="entry name" value="Transcriptional coactivator/pterin dehydratase"/>
    <property type="match status" value="1"/>
</dbReference>
<dbReference type="CDD" id="cd00913">
    <property type="entry name" value="PCD_DCoH_subfamily_a"/>
    <property type="match status" value="1"/>
</dbReference>
<comment type="catalytic activity">
    <reaction evidence="1">
        <text>(4aS,6R)-4a-hydroxy-L-erythro-5,6,7,8-tetrahydrobiopterin = (6R)-L-erythro-6,7-dihydrobiopterin + H2O</text>
        <dbReference type="Rhea" id="RHEA:11920"/>
        <dbReference type="ChEBI" id="CHEBI:15377"/>
        <dbReference type="ChEBI" id="CHEBI:15642"/>
        <dbReference type="ChEBI" id="CHEBI:43120"/>
        <dbReference type="EC" id="4.2.1.96"/>
    </reaction>
</comment>
<keyword evidence="4 5" id="KW-0456">Lyase</keyword>
<evidence type="ECO:0000256" key="2">
    <source>
        <dbReference type="ARBA" id="ARBA00006472"/>
    </source>
</evidence>
<organism evidence="5 6">
    <name type="scientific">Posidoniimonas polymericola</name>
    <dbReference type="NCBI Taxonomy" id="2528002"/>
    <lineage>
        <taxon>Bacteria</taxon>
        <taxon>Pseudomonadati</taxon>
        <taxon>Planctomycetota</taxon>
        <taxon>Planctomycetia</taxon>
        <taxon>Pirellulales</taxon>
        <taxon>Lacipirellulaceae</taxon>
        <taxon>Posidoniimonas</taxon>
    </lineage>
</organism>
<protein>
    <recommendedName>
        <fullName evidence="3">4a-hydroxytetrahydrobiopterin dehydratase</fullName>
        <ecNumber evidence="3">4.2.1.96</ecNumber>
    </recommendedName>
</protein>
<dbReference type="SUPFAM" id="SSF55248">
    <property type="entry name" value="PCD-like"/>
    <property type="match status" value="1"/>
</dbReference>
<dbReference type="RefSeq" id="WP_146584354.1">
    <property type="nucleotide sequence ID" value="NZ_SJPO01000002.1"/>
</dbReference>
<comment type="caution">
    <text evidence="5">The sequence shown here is derived from an EMBL/GenBank/DDBJ whole genome shotgun (WGS) entry which is preliminary data.</text>
</comment>
<proteinExistence type="inferred from homology"/>
<dbReference type="GO" id="GO:0008124">
    <property type="term" value="F:4-alpha-hydroxytetrahydrobiopterin dehydratase activity"/>
    <property type="evidence" value="ECO:0007669"/>
    <property type="project" value="UniProtKB-EC"/>
</dbReference>
<dbReference type="Proteomes" id="UP000318478">
    <property type="component" value="Unassembled WGS sequence"/>
</dbReference>